<evidence type="ECO:0000313" key="14">
    <source>
        <dbReference type="EMBL" id="CCW33866.1"/>
    </source>
</evidence>
<evidence type="ECO:0000256" key="8">
    <source>
        <dbReference type="ARBA" id="ARBA00022927"/>
    </source>
</evidence>
<dbReference type="Pfam" id="PF01312">
    <property type="entry name" value="Bac_export_2"/>
    <property type="match status" value="1"/>
</dbReference>
<dbReference type="eggNOG" id="COG1377">
    <property type="taxonomic scope" value="Bacteria"/>
</dbReference>
<keyword evidence="4 12" id="KW-0813">Transport</keyword>
<feature type="transmembrane region" description="Helical" evidence="12">
    <location>
        <begin position="71"/>
        <end position="87"/>
    </location>
</feature>
<keyword evidence="8 12" id="KW-0653">Protein transport</keyword>
<evidence type="ECO:0000256" key="3">
    <source>
        <dbReference type="ARBA" id="ARBA00021622"/>
    </source>
</evidence>
<evidence type="ECO:0000256" key="13">
    <source>
        <dbReference type="SAM" id="MobiDB-lite"/>
    </source>
</evidence>
<evidence type="ECO:0000256" key="6">
    <source>
        <dbReference type="ARBA" id="ARBA00022692"/>
    </source>
</evidence>
<evidence type="ECO:0000256" key="12">
    <source>
        <dbReference type="RuleBase" id="RU364091"/>
    </source>
</evidence>
<dbReference type="SUPFAM" id="SSF160544">
    <property type="entry name" value="EscU C-terminal domain-like"/>
    <property type="match status" value="1"/>
</dbReference>
<dbReference type="PANTHER" id="PTHR30531">
    <property type="entry name" value="FLAGELLAR BIOSYNTHETIC PROTEIN FLHB"/>
    <property type="match status" value="1"/>
</dbReference>
<dbReference type="STRING" id="454171.CP488_01134"/>
<keyword evidence="6 12" id="KW-0812">Transmembrane</keyword>
<dbReference type="PRINTS" id="PR00950">
    <property type="entry name" value="TYPE3IMSPROT"/>
</dbReference>
<evidence type="ECO:0000256" key="2">
    <source>
        <dbReference type="ARBA" id="ARBA00010690"/>
    </source>
</evidence>
<dbReference type="RefSeq" id="WP_016481430.1">
    <property type="nucleotide sequence ID" value="NC_021487.1"/>
</dbReference>
<organism evidence="14 15">
    <name type="scientific">Chthonomonas calidirosea (strain DSM 23976 / ICMP 18418 / T49)</name>
    <dbReference type="NCBI Taxonomy" id="1303518"/>
    <lineage>
        <taxon>Bacteria</taxon>
        <taxon>Bacillati</taxon>
        <taxon>Armatimonadota</taxon>
        <taxon>Chthonomonadia</taxon>
        <taxon>Chthonomonadales</taxon>
        <taxon>Chthonomonadaceae</taxon>
        <taxon>Chthonomonas</taxon>
    </lineage>
</organism>
<keyword evidence="7 12" id="KW-1005">Bacterial flagellum biogenesis</keyword>
<dbReference type="Gene3D" id="3.40.1690.10">
    <property type="entry name" value="secretion proteins EscU"/>
    <property type="match status" value="1"/>
</dbReference>
<name>S0ES27_CHTCT</name>
<comment type="caution">
    <text evidence="12">Lacks conserved residue(s) required for the propagation of feature annotation.</text>
</comment>
<reference evidence="15" key="1">
    <citation type="submission" date="2013-03" db="EMBL/GenBank/DDBJ databases">
        <title>Genome sequence of Chthonomonas calidirosea, the first sequenced genome from the Armatimonadetes phylum (formally candidate division OP10).</title>
        <authorList>
            <person name="Lee K.C.Y."/>
            <person name="Morgan X.C."/>
            <person name="Dunfield P.F."/>
            <person name="Tamas I."/>
            <person name="Houghton K.M."/>
            <person name="Vyssotski M."/>
            <person name="Ryan J.L.J."/>
            <person name="Lagutin K."/>
            <person name="McDonald I.R."/>
            <person name="Stott M.B."/>
        </authorList>
    </citation>
    <scope>NUCLEOTIDE SEQUENCE [LARGE SCALE GENOMIC DNA]</scope>
    <source>
        <strain evidence="15">DSM 23976 / ICMP 18418 / T49</strain>
    </source>
</reference>
<dbReference type="GO" id="GO:0044780">
    <property type="term" value="P:bacterial-type flagellum assembly"/>
    <property type="evidence" value="ECO:0007669"/>
    <property type="project" value="InterPro"/>
</dbReference>
<keyword evidence="9 12" id="KW-1133">Transmembrane helix</keyword>
<proteinExistence type="inferred from homology"/>
<dbReference type="KEGG" id="ccz:CCALI_00026"/>
<dbReference type="NCBIfam" id="TIGR00328">
    <property type="entry name" value="flhB"/>
    <property type="match status" value="1"/>
</dbReference>
<feature type="transmembrane region" description="Helical" evidence="12">
    <location>
        <begin position="94"/>
        <end position="115"/>
    </location>
</feature>
<accession>S0ES27</accession>
<dbReference type="HOGENOM" id="CLU_041013_1_2_0"/>
<evidence type="ECO:0000256" key="10">
    <source>
        <dbReference type="ARBA" id="ARBA00023136"/>
    </source>
</evidence>
<dbReference type="Proteomes" id="UP000014227">
    <property type="component" value="Chromosome I"/>
</dbReference>
<feature type="transmembrane region" description="Helical" evidence="12">
    <location>
        <begin position="30"/>
        <end position="51"/>
    </location>
</feature>
<evidence type="ECO:0000256" key="4">
    <source>
        <dbReference type="ARBA" id="ARBA00022448"/>
    </source>
</evidence>
<gene>
    <name evidence="12" type="primary">flhB</name>
    <name evidence="14" type="ORF">CCALI_00026</name>
</gene>
<evidence type="ECO:0000256" key="1">
    <source>
        <dbReference type="ARBA" id="ARBA00004651"/>
    </source>
</evidence>
<keyword evidence="14" id="KW-0966">Cell projection</keyword>
<evidence type="ECO:0000256" key="7">
    <source>
        <dbReference type="ARBA" id="ARBA00022795"/>
    </source>
</evidence>
<comment type="similarity">
    <text evidence="2 12">Belongs to the type III secretion exporter family.</text>
</comment>
<keyword evidence="15" id="KW-1185">Reference proteome</keyword>
<evidence type="ECO:0000256" key="11">
    <source>
        <dbReference type="ARBA" id="ARBA00023225"/>
    </source>
</evidence>
<protein>
    <recommendedName>
        <fullName evidence="3 12">Flagellar biosynthetic protein FlhB</fullName>
    </recommendedName>
</protein>
<dbReference type="AlphaFoldDB" id="S0ES27"/>
<dbReference type="GO" id="GO:0009306">
    <property type="term" value="P:protein secretion"/>
    <property type="evidence" value="ECO:0007669"/>
    <property type="project" value="InterPro"/>
</dbReference>
<dbReference type="OrthoDB" id="9807950at2"/>
<dbReference type="GO" id="GO:0005886">
    <property type="term" value="C:plasma membrane"/>
    <property type="evidence" value="ECO:0007669"/>
    <property type="project" value="UniProtKB-SubCell"/>
</dbReference>
<dbReference type="InterPro" id="IPR006136">
    <property type="entry name" value="FlhB"/>
</dbReference>
<dbReference type="PANTHER" id="PTHR30531:SF12">
    <property type="entry name" value="FLAGELLAR BIOSYNTHETIC PROTEIN FLHB"/>
    <property type="match status" value="1"/>
</dbReference>
<keyword evidence="14" id="KW-0969">Cilium</keyword>
<comment type="function">
    <text evidence="12">Required for formation of the rod structure in the basal body of the flagellar apparatus. Together with FliI and FliH, may constitute the export apparatus of flagellin.</text>
</comment>
<feature type="compositionally biased region" description="Basic residues" evidence="13">
    <location>
        <begin position="12"/>
        <end position="23"/>
    </location>
</feature>
<evidence type="ECO:0000313" key="15">
    <source>
        <dbReference type="Proteomes" id="UP000014227"/>
    </source>
</evidence>
<keyword evidence="11 12" id="KW-1006">Bacterial flagellum protein export</keyword>
<evidence type="ECO:0000256" key="5">
    <source>
        <dbReference type="ARBA" id="ARBA00022475"/>
    </source>
</evidence>
<dbReference type="InParanoid" id="S0ES27"/>
<keyword evidence="5 12" id="KW-1003">Cell membrane</keyword>
<dbReference type="Gene3D" id="6.10.250.2080">
    <property type="match status" value="1"/>
</dbReference>
<sequence>MAGDNRTEAATPKRRSEARKRGQVPRSPDLSSLFVLFGLVLAMPALFSNAAQQTAIYFRYSYTHLLDTPPTVSTLLSLATALAFTVVKAVGPLVALSAALGVAINLAQTGPLFAFQRLQPDLNRLNPLNGITRYLSLNALVELLKALCKLLLVGWLCYNTIHNAYPLFLILPRVDLLTGVQQVLETARQMAVRAALTMLALAVLDYAYQRYAYERSLRMTKDEVKQEHKQLEGSPLVRSRIRARQRQMARKRMMNAVPTADVVVTNPTHYAVALKYEPERMNAPVVVAKGQDLLALKIRQLAQEHDVPIVENPPLARTLYRQVPLEAEIPPDLYAAVAEVMAFVYRINEERRQRRVAQPR</sequence>
<dbReference type="FunCoup" id="S0ES27">
    <property type="interactions" value="94"/>
</dbReference>
<dbReference type="FunFam" id="3.40.1690.10:FF:000001">
    <property type="entry name" value="Flagellar biosynthetic protein FlhB"/>
    <property type="match status" value="1"/>
</dbReference>
<keyword evidence="14" id="KW-0282">Flagellum</keyword>
<comment type="subcellular location">
    <subcellularLocation>
        <location evidence="1">Cell membrane</location>
        <topology evidence="1">Multi-pass membrane protein</topology>
    </subcellularLocation>
</comment>
<dbReference type="InterPro" id="IPR029025">
    <property type="entry name" value="T3SS_substrate_exporter_C"/>
</dbReference>
<evidence type="ECO:0000256" key="9">
    <source>
        <dbReference type="ARBA" id="ARBA00022989"/>
    </source>
</evidence>
<dbReference type="PATRIC" id="fig|1303518.3.peg.26"/>
<dbReference type="InterPro" id="IPR006135">
    <property type="entry name" value="T3SS_substrate_exporter"/>
</dbReference>
<feature type="region of interest" description="Disordered" evidence="13">
    <location>
        <begin position="1"/>
        <end position="26"/>
    </location>
</feature>
<dbReference type="EMBL" id="HF951689">
    <property type="protein sequence ID" value="CCW33866.1"/>
    <property type="molecule type" value="Genomic_DNA"/>
</dbReference>
<keyword evidence="10 12" id="KW-0472">Membrane</keyword>